<keyword evidence="2" id="KW-1185">Reference proteome</keyword>
<accession>A0ACB9K326</accession>
<sequence length="142" mass="15496">MRRQDAASGISGVPSPDPLAANYGDAHLEDLLERVESGRVWTTVADELKDHILLIRGRAQVIRGVGKKMEFVIVREDGHTVQCVLTVAPNLVSSGMVKYATTITKESFVDIEGIITVPPRARISAGELAISVLVLVIYRFLE</sequence>
<reference evidence="2" key="1">
    <citation type="journal article" date="2022" name="Mol. Ecol. Resour.">
        <title>The genomes of chicory, endive, great burdock and yacon provide insights into Asteraceae palaeo-polyploidization history and plant inulin production.</title>
        <authorList>
            <person name="Fan W."/>
            <person name="Wang S."/>
            <person name="Wang H."/>
            <person name="Wang A."/>
            <person name="Jiang F."/>
            <person name="Liu H."/>
            <person name="Zhao H."/>
            <person name="Xu D."/>
            <person name="Zhang Y."/>
        </authorList>
    </citation>
    <scope>NUCLEOTIDE SEQUENCE [LARGE SCALE GENOMIC DNA]</scope>
    <source>
        <strain evidence="2">cv. Yunnan</strain>
    </source>
</reference>
<proteinExistence type="predicted"/>
<protein>
    <submittedName>
        <fullName evidence="1">Uncharacterized protein</fullName>
    </submittedName>
</protein>
<dbReference type="EMBL" id="CM042018">
    <property type="protein sequence ID" value="KAI3826647.1"/>
    <property type="molecule type" value="Genomic_DNA"/>
</dbReference>
<reference evidence="1 2" key="2">
    <citation type="journal article" date="2022" name="Mol. Ecol. Resour.">
        <title>The genomes of chicory, endive, great burdock and yacon provide insights into Asteraceae paleo-polyploidization history and plant inulin production.</title>
        <authorList>
            <person name="Fan W."/>
            <person name="Wang S."/>
            <person name="Wang H."/>
            <person name="Wang A."/>
            <person name="Jiang F."/>
            <person name="Liu H."/>
            <person name="Zhao H."/>
            <person name="Xu D."/>
            <person name="Zhang Y."/>
        </authorList>
    </citation>
    <scope>NUCLEOTIDE SEQUENCE [LARGE SCALE GENOMIC DNA]</scope>
    <source>
        <strain evidence="2">cv. Yunnan</strain>
        <tissue evidence="1">Leaves</tissue>
    </source>
</reference>
<evidence type="ECO:0000313" key="2">
    <source>
        <dbReference type="Proteomes" id="UP001056120"/>
    </source>
</evidence>
<organism evidence="1 2">
    <name type="scientific">Smallanthus sonchifolius</name>
    <dbReference type="NCBI Taxonomy" id="185202"/>
    <lineage>
        <taxon>Eukaryota</taxon>
        <taxon>Viridiplantae</taxon>
        <taxon>Streptophyta</taxon>
        <taxon>Embryophyta</taxon>
        <taxon>Tracheophyta</taxon>
        <taxon>Spermatophyta</taxon>
        <taxon>Magnoliopsida</taxon>
        <taxon>eudicotyledons</taxon>
        <taxon>Gunneridae</taxon>
        <taxon>Pentapetalae</taxon>
        <taxon>asterids</taxon>
        <taxon>campanulids</taxon>
        <taxon>Asterales</taxon>
        <taxon>Asteraceae</taxon>
        <taxon>Asteroideae</taxon>
        <taxon>Heliantheae alliance</taxon>
        <taxon>Millerieae</taxon>
        <taxon>Smallanthus</taxon>
    </lineage>
</organism>
<comment type="caution">
    <text evidence="1">The sequence shown here is derived from an EMBL/GenBank/DDBJ whole genome shotgun (WGS) entry which is preliminary data.</text>
</comment>
<dbReference type="Proteomes" id="UP001056120">
    <property type="component" value="Linkage Group LG01"/>
</dbReference>
<evidence type="ECO:0000313" key="1">
    <source>
        <dbReference type="EMBL" id="KAI3826647.1"/>
    </source>
</evidence>
<gene>
    <name evidence="1" type="ORF">L1987_00697</name>
</gene>
<name>A0ACB9K326_9ASTR</name>